<organism evidence="3 4">
    <name type="scientific">Lentinula edodes</name>
    <name type="common">Shiitake mushroom</name>
    <name type="synonym">Lentinus edodes</name>
    <dbReference type="NCBI Taxonomy" id="5353"/>
    <lineage>
        <taxon>Eukaryota</taxon>
        <taxon>Fungi</taxon>
        <taxon>Dikarya</taxon>
        <taxon>Basidiomycota</taxon>
        <taxon>Agaricomycotina</taxon>
        <taxon>Agaricomycetes</taxon>
        <taxon>Agaricomycetidae</taxon>
        <taxon>Agaricales</taxon>
        <taxon>Marasmiineae</taxon>
        <taxon>Omphalotaceae</taxon>
        <taxon>Lentinula</taxon>
    </lineage>
</organism>
<feature type="transmembrane region" description="Helical" evidence="2">
    <location>
        <begin position="74"/>
        <end position="94"/>
    </location>
</feature>
<evidence type="ECO:0000313" key="3">
    <source>
        <dbReference type="EMBL" id="GAW06354.1"/>
    </source>
</evidence>
<name>A0A1Q3EGS5_LENED</name>
<keyword evidence="4" id="KW-1185">Reference proteome</keyword>
<proteinExistence type="predicted"/>
<evidence type="ECO:0000256" key="1">
    <source>
        <dbReference type="SAM" id="MobiDB-lite"/>
    </source>
</evidence>
<feature type="compositionally biased region" description="Low complexity" evidence="1">
    <location>
        <begin position="422"/>
        <end position="433"/>
    </location>
</feature>
<evidence type="ECO:0000256" key="2">
    <source>
        <dbReference type="SAM" id="Phobius"/>
    </source>
</evidence>
<feature type="region of interest" description="Disordered" evidence="1">
    <location>
        <begin position="397"/>
        <end position="433"/>
    </location>
</feature>
<keyword evidence="2" id="KW-0472">Membrane</keyword>
<keyword evidence="2" id="KW-1133">Transmembrane helix</keyword>
<reference evidence="3 4" key="2">
    <citation type="submission" date="2017-02" db="EMBL/GenBank/DDBJ databases">
        <title>A genome survey and senescence transcriptome analysis in Lentinula edodes.</title>
        <authorList>
            <person name="Sakamoto Y."/>
            <person name="Nakade K."/>
            <person name="Sato S."/>
            <person name="Yoshida Y."/>
            <person name="Miyazaki K."/>
            <person name="Natsume S."/>
            <person name="Konno N."/>
        </authorList>
    </citation>
    <scope>NUCLEOTIDE SEQUENCE [LARGE SCALE GENOMIC DNA]</scope>
    <source>
        <strain evidence="3 4">NBRC 111202</strain>
    </source>
</reference>
<protein>
    <submittedName>
        <fullName evidence="3">Uncharacterized protein</fullName>
    </submittedName>
</protein>
<sequence>MFLTIVSGVGTQARIAHKEVGGGAIGSFADGDKHLSPPKKPLRRWFVDSSVNLSLVCVLAYSRIVIRLFCWPKVYIARALVIVTVFTNISAHLYSNVYRSFTLVGSAASSLSPLASVVLAMLSRIFPSSPSPSAFSSIYLLFFSTAFFSIAFSYKGQPKPTLVEFLTSIVNLENAMSGTEINSEISYILAVLDYLQTNQMLVHYEKESIKKMLEQIKSLQINAPKLSKIPGISRLSWGFYSSSKKTWVTASRMKLPSGVKFQFLCFGVQHCFGLDSDGKVQDIAPQLSGANFVDTRYHLAWDNSKEYPSFNLKKFEEFSKTSTLFTRLFSTPFADIEPAIEKEIGLKKGVDEDENTFFFRALLKYMASKEIITNYNEQTYDQEIKDLELIRTKDSKAPTLLDNSNTPRVMGSGSTQAGAPEGSGNNSSVGGSTRVTVSSLLRPNATFDPNINNLLN</sequence>
<dbReference type="AlphaFoldDB" id="A0A1Q3EGS5"/>
<gene>
    <name evidence="3" type="ORF">LENED_008273</name>
</gene>
<dbReference type="EMBL" id="BDGU01000315">
    <property type="protein sequence ID" value="GAW06354.1"/>
    <property type="molecule type" value="Genomic_DNA"/>
</dbReference>
<feature type="transmembrane region" description="Helical" evidence="2">
    <location>
        <begin position="134"/>
        <end position="154"/>
    </location>
</feature>
<feature type="compositionally biased region" description="Polar residues" evidence="1">
    <location>
        <begin position="401"/>
        <end position="417"/>
    </location>
</feature>
<feature type="transmembrane region" description="Helical" evidence="2">
    <location>
        <begin position="100"/>
        <end position="122"/>
    </location>
</feature>
<reference evidence="3 4" key="1">
    <citation type="submission" date="2016-08" db="EMBL/GenBank/DDBJ databases">
        <authorList>
            <consortium name="Lentinula edodes genome sequencing consortium"/>
            <person name="Sakamoto Y."/>
            <person name="Nakade K."/>
            <person name="Sato S."/>
            <person name="Yoshida Y."/>
            <person name="Miyazaki K."/>
            <person name="Natsume S."/>
            <person name="Konno N."/>
        </authorList>
    </citation>
    <scope>NUCLEOTIDE SEQUENCE [LARGE SCALE GENOMIC DNA]</scope>
    <source>
        <strain evidence="3 4">NBRC 111202</strain>
    </source>
</reference>
<keyword evidence="2" id="KW-0812">Transmembrane</keyword>
<dbReference type="Proteomes" id="UP000188533">
    <property type="component" value="Unassembled WGS sequence"/>
</dbReference>
<evidence type="ECO:0000313" key="4">
    <source>
        <dbReference type="Proteomes" id="UP000188533"/>
    </source>
</evidence>
<accession>A0A1Q3EGS5</accession>
<comment type="caution">
    <text evidence="3">The sequence shown here is derived from an EMBL/GenBank/DDBJ whole genome shotgun (WGS) entry which is preliminary data.</text>
</comment>